<reference evidence="3" key="1">
    <citation type="submission" date="2016-10" db="EMBL/GenBank/DDBJ databases">
        <authorList>
            <person name="Varghese N."/>
            <person name="Submissions S."/>
        </authorList>
    </citation>
    <scope>NUCLEOTIDE SEQUENCE [LARGE SCALE GENOMIC DNA]</scope>
    <source>
        <strain evidence="3">DSM 44437</strain>
    </source>
</reference>
<keyword evidence="1" id="KW-1133">Transmembrane helix</keyword>
<keyword evidence="1" id="KW-0812">Transmembrane</keyword>
<keyword evidence="3" id="KW-1185">Reference proteome</keyword>
<accession>A0A1H9X892</accession>
<keyword evidence="1" id="KW-0472">Membrane</keyword>
<organism evidence="2 3">
    <name type="scientific">Lentzea albida</name>
    <dbReference type="NCBI Taxonomy" id="65499"/>
    <lineage>
        <taxon>Bacteria</taxon>
        <taxon>Bacillati</taxon>
        <taxon>Actinomycetota</taxon>
        <taxon>Actinomycetes</taxon>
        <taxon>Pseudonocardiales</taxon>
        <taxon>Pseudonocardiaceae</taxon>
        <taxon>Lentzea</taxon>
    </lineage>
</organism>
<dbReference type="STRING" id="65499.SAMN04488000_12955"/>
<gene>
    <name evidence="2" type="ORF">SAMN04488000_12955</name>
</gene>
<evidence type="ECO:0000313" key="2">
    <source>
        <dbReference type="EMBL" id="SES42291.1"/>
    </source>
</evidence>
<dbReference type="AlphaFoldDB" id="A0A1H9X892"/>
<proteinExistence type="predicted"/>
<sequence length="303" mass="32527">MNDTEQRIKEALGLLAERTPHPGPTLNALKRKRKRQRNNVFLIATAGMAAVVVLIFAGVVASNRYAPPNPNDAAAALVQGDGKGVPFKYAPHWLPDGFVESLRATNMAPTRVWGPAGATPYSNPSVVIRAHGEMPDVRGWDPARVRGLEAWVQVRGDAASVVWKAQDVLDVSVNGVADAREVALRVAESVRADAKITHTPPFELEGRYAELVRGTAPDSWHSSLAWNAVSVQVATAKPELPAPNEPVTVRGKQGVRNGNTVAVQDGGLWISATASAWSDELVELVNKVEIVDRPDTGWIGKGI</sequence>
<dbReference type="Proteomes" id="UP000199503">
    <property type="component" value="Unassembled WGS sequence"/>
</dbReference>
<dbReference type="OrthoDB" id="3296958at2"/>
<evidence type="ECO:0000313" key="3">
    <source>
        <dbReference type="Proteomes" id="UP000199503"/>
    </source>
</evidence>
<feature type="transmembrane region" description="Helical" evidence="1">
    <location>
        <begin position="40"/>
        <end position="61"/>
    </location>
</feature>
<evidence type="ECO:0000256" key="1">
    <source>
        <dbReference type="SAM" id="Phobius"/>
    </source>
</evidence>
<dbReference type="EMBL" id="FOFV01000029">
    <property type="protein sequence ID" value="SES42291.1"/>
    <property type="molecule type" value="Genomic_DNA"/>
</dbReference>
<dbReference type="RefSeq" id="WP_089927313.1">
    <property type="nucleotide sequence ID" value="NZ_FOFV01000029.1"/>
</dbReference>
<name>A0A1H9X892_9PSEU</name>
<protein>
    <submittedName>
        <fullName evidence="2">Uncharacterized protein</fullName>
    </submittedName>
</protein>